<gene>
    <name evidence="2" type="ORF">KDK95_14640</name>
</gene>
<organism evidence="2 3">
    <name type="scientific">Actinospica acidithermotolerans</name>
    <dbReference type="NCBI Taxonomy" id="2828514"/>
    <lineage>
        <taxon>Bacteria</taxon>
        <taxon>Bacillati</taxon>
        <taxon>Actinomycetota</taxon>
        <taxon>Actinomycetes</taxon>
        <taxon>Catenulisporales</taxon>
        <taxon>Actinospicaceae</taxon>
        <taxon>Actinospica</taxon>
    </lineage>
</organism>
<dbReference type="EMBL" id="JAGSOH010000037">
    <property type="protein sequence ID" value="MBR7827553.1"/>
    <property type="molecule type" value="Genomic_DNA"/>
</dbReference>
<dbReference type="InterPro" id="IPR058488">
    <property type="entry name" value="DUF8175"/>
</dbReference>
<reference evidence="2" key="1">
    <citation type="submission" date="2021-04" db="EMBL/GenBank/DDBJ databases">
        <title>Genome based classification of Actinospica acidithermotolerans sp. nov., an actinobacterium isolated from an Indonesian hot spring.</title>
        <authorList>
            <person name="Kusuma A.B."/>
            <person name="Putra K.E."/>
            <person name="Nafisah S."/>
            <person name="Loh J."/>
            <person name="Nouioui I."/>
            <person name="Goodfellow M."/>
        </authorList>
    </citation>
    <scope>NUCLEOTIDE SEQUENCE</scope>
    <source>
        <strain evidence="2">MGRD01-02</strain>
    </source>
</reference>
<feature type="domain" description="DUF8175" evidence="1">
    <location>
        <begin position="68"/>
        <end position="219"/>
    </location>
</feature>
<dbReference type="AlphaFoldDB" id="A0A941EBS7"/>
<keyword evidence="3" id="KW-1185">Reference proteome</keyword>
<sequence>MRNPIGTKRFLPAALAASSILVAALIVVPLIASSHGRSSANPARNSPTPSNLPVPVPSGAITLVQGARLADGIQIGYPHTAVGAVSAAVEYLDAVASTLDPDYAASVVRVAAAPAASALPAALAQSTVTLRSDLQLPTSGPLASTVSFETTAEMYQLRDATSAEALVLLLTSSTFVNAHGGIAQTTGVFPVHVEWAGGDWKLAAIGGAGNYSSLEATPDTQTAVDRGWLGLVATTGGAP</sequence>
<evidence type="ECO:0000313" key="3">
    <source>
        <dbReference type="Proteomes" id="UP000676325"/>
    </source>
</evidence>
<evidence type="ECO:0000313" key="2">
    <source>
        <dbReference type="EMBL" id="MBR7827553.1"/>
    </source>
</evidence>
<comment type="caution">
    <text evidence="2">The sequence shown here is derived from an EMBL/GenBank/DDBJ whole genome shotgun (WGS) entry which is preliminary data.</text>
</comment>
<dbReference type="RefSeq" id="WP_212518696.1">
    <property type="nucleotide sequence ID" value="NZ_JAGSOH010000037.1"/>
</dbReference>
<dbReference type="Proteomes" id="UP000676325">
    <property type="component" value="Unassembled WGS sequence"/>
</dbReference>
<proteinExistence type="predicted"/>
<accession>A0A941EBS7</accession>
<dbReference type="Pfam" id="PF26526">
    <property type="entry name" value="DUF8175"/>
    <property type="match status" value="1"/>
</dbReference>
<name>A0A941EBS7_9ACTN</name>
<evidence type="ECO:0000259" key="1">
    <source>
        <dbReference type="Pfam" id="PF26526"/>
    </source>
</evidence>
<protein>
    <recommendedName>
        <fullName evidence="1">DUF8175 domain-containing protein</fullName>
    </recommendedName>
</protein>